<sequence>MTLHVTHYAPKPPAWPQDMSLRIVALADLHACTPWTNPGHVAEFCRRANDLMPDIILLLGDYASGPRLSLELDPSRWAAALGALSAPLGVHAILGNHDYDGYSRADIARGPTRAETALAAVGIPVHINRAVRIAHGGRYFWLAGLGDQFAFSPKHSRRYDRLDGVDDLKGALAQVSTDEPVVLMAHEPDIFPEVPGHVALTLSGHTHGGQVRLFGKTPVVPSRYGSRYAYGHIVEEDRHLIVSSGLGFSGWPVRLGTKSEIVVVDLGKEGAT</sequence>
<gene>
    <name evidence="4" type="ORF">GCM10007913_37010</name>
</gene>
<dbReference type="Pfam" id="PF00149">
    <property type="entry name" value="Metallophos"/>
    <property type="match status" value="1"/>
</dbReference>
<dbReference type="PANTHER" id="PTHR31302:SF31">
    <property type="entry name" value="PHOSPHODIESTERASE YAEI"/>
    <property type="match status" value="1"/>
</dbReference>
<dbReference type="InterPro" id="IPR051158">
    <property type="entry name" value="Metallophosphoesterase_sf"/>
</dbReference>
<evidence type="ECO:0000259" key="3">
    <source>
        <dbReference type="Pfam" id="PF00149"/>
    </source>
</evidence>
<dbReference type="PANTHER" id="PTHR31302">
    <property type="entry name" value="TRANSMEMBRANE PROTEIN WITH METALLOPHOSPHOESTERASE DOMAIN-RELATED"/>
    <property type="match status" value="1"/>
</dbReference>
<organism evidence="4 5">
    <name type="scientific">Devosia yakushimensis</name>
    <dbReference type="NCBI Taxonomy" id="470028"/>
    <lineage>
        <taxon>Bacteria</taxon>
        <taxon>Pseudomonadati</taxon>
        <taxon>Pseudomonadota</taxon>
        <taxon>Alphaproteobacteria</taxon>
        <taxon>Hyphomicrobiales</taxon>
        <taxon>Devosiaceae</taxon>
        <taxon>Devosia</taxon>
    </lineage>
</organism>
<dbReference type="SUPFAM" id="SSF56300">
    <property type="entry name" value="Metallo-dependent phosphatases"/>
    <property type="match status" value="1"/>
</dbReference>
<comment type="caution">
    <text evidence="4">The sequence shown here is derived from an EMBL/GenBank/DDBJ whole genome shotgun (WGS) entry which is preliminary data.</text>
</comment>
<evidence type="ECO:0000256" key="1">
    <source>
        <dbReference type="ARBA" id="ARBA00022723"/>
    </source>
</evidence>
<dbReference type="Gene3D" id="3.60.21.10">
    <property type="match status" value="1"/>
</dbReference>
<dbReference type="EMBL" id="BSNG01000003">
    <property type="protein sequence ID" value="GLQ11769.1"/>
    <property type="molecule type" value="Genomic_DNA"/>
</dbReference>
<protein>
    <submittedName>
        <fullName evidence="4">Metallophosphoesterase</fullName>
    </submittedName>
</protein>
<reference evidence="4" key="2">
    <citation type="submission" date="2023-01" db="EMBL/GenBank/DDBJ databases">
        <title>Draft genome sequence of Devosia yakushimensis strain NBRC 103855.</title>
        <authorList>
            <person name="Sun Q."/>
            <person name="Mori K."/>
        </authorList>
    </citation>
    <scope>NUCLEOTIDE SEQUENCE</scope>
    <source>
        <strain evidence="4">NBRC 103855</strain>
    </source>
</reference>
<evidence type="ECO:0000313" key="5">
    <source>
        <dbReference type="Proteomes" id="UP001161406"/>
    </source>
</evidence>
<keyword evidence="2" id="KW-0378">Hydrolase</keyword>
<reference evidence="4" key="1">
    <citation type="journal article" date="2014" name="Int. J. Syst. Evol. Microbiol.">
        <title>Complete genome of a new Firmicutes species belonging to the dominant human colonic microbiota ('Ruminococcus bicirculans') reveals two chromosomes and a selective capacity to utilize plant glucans.</title>
        <authorList>
            <consortium name="NISC Comparative Sequencing Program"/>
            <person name="Wegmann U."/>
            <person name="Louis P."/>
            <person name="Goesmann A."/>
            <person name="Henrissat B."/>
            <person name="Duncan S.H."/>
            <person name="Flint H.J."/>
        </authorList>
    </citation>
    <scope>NUCLEOTIDE SEQUENCE</scope>
    <source>
        <strain evidence="4">NBRC 103855</strain>
    </source>
</reference>
<name>A0ABQ5UKU5_9HYPH</name>
<feature type="domain" description="Calcineurin-like phosphoesterase" evidence="3">
    <location>
        <begin position="21"/>
        <end position="208"/>
    </location>
</feature>
<dbReference type="Proteomes" id="UP001161406">
    <property type="component" value="Unassembled WGS sequence"/>
</dbReference>
<dbReference type="CDD" id="cd07385">
    <property type="entry name" value="MPP_YkuE_C"/>
    <property type="match status" value="1"/>
</dbReference>
<evidence type="ECO:0000256" key="2">
    <source>
        <dbReference type="ARBA" id="ARBA00022801"/>
    </source>
</evidence>
<dbReference type="RefSeq" id="WP_284393404.1">
    <property type="nucleotide sequence ID" value="NZ_BSNG01000003.1"/>
</dbReference>
<keyword evidence="1" id="KW-0479">Metal-binding</keyword>
<dbReference type="InterPro" id="IPR004843">
    <property type="entry name" value="Calcineurin-like_PHP"/>
</dbReference>
<evidence type="ECO:0000313" key="4">
    <source>
        <dbReference type="EMBL" id="GLQ11769.1"/>
    </source>
</evidence>
<dbReference type="InterPro" id="IPR029052">
    <property type="entry name" value="Metallo-depent_PP-like"/>
</dbReference>
<accession>A0ABQ5UKU5</accession>
<keyword evidence="5" id="KW-1185">Reference proteome</keyword>
<proteinExistence type="predicted"/>